<dbReference type="SMART" id="SM00387">
    <property type="entry name" value="HATPase_c"/>
    <property type="match status" value="1"/>
</dbReference>
<dbReference type="PANTHER" id="PTHR43065">
    <property type="entry name" value="SENSOR HISTIDINE KINASE"/>
    <property type="match status" value="1"/>
</dbReference>
<dbReference type="InterPro" id="IPR036097">
    <property type="entry name" value="HisK_dim/P_sf"/>
</dbReference>
<evidence type="ECO:0000259" key="9">
    <source>
        <dbReference type="PROSITE" id="PS50109"/>
    </source>
</evidence>
<keyword evidence="7" id="KW-0175">Coiled coil</keyword>
<dbReference type="STRING" id="1580092.NADRNF5_0838"/>
<evidence type="ECO:0000256" key="2">
    <source>
        <dbReference type="ARBA" id="ARBA00022679"/>
    </source>
</evidence>
<dbReference type="GO" id="GO:0005524">
    <property type="term" value="F:ATP binding"/>
    <property type="evidence" value="ECO:0007669"/>
    <property type="project" value="UniProtKB-KW"/>
</dbReference>
<dbReference type="InterPro" id="IPR003661">
    <property type="entry name" value="HisK_dim/P_dom"/>
</dbReference>
<dbReference type="RefSeq" id="WP_048115899.1">
    <property type="nucleotide sequence ID" value="NZ_CP011070.1"/>
</dbReference>
<proteinExistence type="predicted"/>
<accession>A0A0D5C2A2</accession>
<dbReference type="SUPFAM" id="SSF55874">
    <property type="entry name" value="ATPase domain of HSP90 chaperone/DNA topoisomerase II/histidine kinase"/>
    <property type="match status" value="1"/>
</dbReference>
<keyword evidence="3" id="KW-0547">Nucleotide-binding</keyword>
<dbReference type="InterPro" id="IPR004358">
    <property type="entry name" value="Sig_transdc_His_kin-like_C"/>
</dbReference>
<dbReference type="PROSITE" id="PS50109">
    <property type="entry name" value="HIS_KIN"/>
    <property type="match status" value="1"/>
</dbReference>
<evidence type="ECO:0000313" key="10">
    <source>
        <dbReference type="EMBL" id="AJW70532.1"/>
    </source>
</evidence>
<name>A0A0D5C2A2_9ARCH</name>
<evidence type="ECO:0000256" key="4">
    <source>
        <dbReference type="ARBA" id="ARBA00022777"/>
    </source>
</evidence>
<reference evidence="10 11" key="2">
    <citation type="journal article" date="2016" name="ISME J.">
        <title>Physiological and genomic characterization of two novel marine thaumarchaeal strains indicates niche differentiation.</title>
        <authorList>
            <person name="Bayer B."/>
            <person name="Vojvoda J."/>
            <person name="Offre P."/>
            <person name="Alves R.J."/>
            <person name="Elisabeth N.H."/>
            <person name="Garcia J.A."/>
            <person name="Volland J.M."/>
            <person name="Srivastava A."/>
            <person name="Schleper C."/>
            <person name="Herndl G.J."/>
        </authorList>
    </citation>
    <scope>NUCLEOTIDE SEQUENCE [LARGE SCALE GENOMIC DNA]</scope>
    <source>
        <strain evidence="10 11">NF5</strain>
    </source>
</reference>
<evidence type="ECO:0000256" key="7">
    <source>
        <dbReference type="SAM" id="Coils"/>
    </source>
</evidence>
<sequence>MRKYIVRKNFDQNNLDELNVPNRSVFFEKKKGAKILSKEDQKLNNQKQTNSTNPPEDQYVVNTNPDEEILSTEAKKIFDESLSAMEEYDKKRLDNIYNQLSTEKKISKELNEKLHKNLSKIASAELELVKKKNQLEKDLDDKTKQLIDSERFAAIGQLSGKLAHELRTPLTVIKGSVGVMKHKKGELIDDSIIQKLELMEESIYRMNNQVEKVLNFVQKYPLNKKEESLRNIIQRSVSLLRKNTNITILTPKNDIKFNCDPIKMEVVIGNMLLNAIQAIENEIGQIIIEISESSDSINITIQDSGKGIPEDLGEQIFSPLVSSKMNGTGLGLSSVKNIVEQHGGVINFKNNPTTFTISFPK</sequence>
<dbReference type="Gene3D" id="1.10.287.130">
    <property type="match status" value="1"/>
</dbReference>
<dbReference type="PANTHER" id="PTHR43065:SF10">
    <property type="entry name" value="PEROXIDE STRESS-ACTIVATED HISTIDINE KINASE MAK3"/>
    <property type="match status" value="1"/>
</dbReference>
<dbReference type="CDD" id="cd00082">
    <property type="entry name" value="HisKA"/>
    <property type="match status" value="1"/>
</dbReference>
<keyword evidence="11" id="KW-1185">Reference proteome</keyword>
<dbReference type="HOGENOM" id="CLU_000445_89_1_2"/>
<keyword evidence="4 10" id="KW-0418">Kinase</keyword>
<evidence type="ECO:0000256" key="8">
    <source>
        <dbReference type="SAM" id="MobiDB-lite"/>
    </source>
</evidence>
<feature type="compositionally biased region" description="Polar residues" evidence="8">
    <location>
        <begin position="43"/>
        <end position="59"/>
    </location>
</feature>
<feature type="region of interest" description="Disordered" evidence="8">
    <location>
        <begin position="37"/>
        <end position="59"/>
    </location>
</feature>
<dbReference type="GeneID" id="24820066"/>
<dbReference type="GO" id="GO:0000155">
    <property type="term" value="F:phosphorelay sensor kinase activity"/>
    <property type="evidence" value="ECO:0007669"/>
    <property type="project" value="InterPro"/>
</dbReference>
<dbReference type="Gene3D" id="3.30.565.10">
    <property type="entry name" value="Histidine kinase-like ATPase, C-terminal domain"/>
    <property type="match status" value="1"/>
</dbReference>
<evidence type="ECO:0000313" key="11">
    <source>
        <dbReference type="Proteomes" id="UP000032408"/>
    </source>
</evidence>
<dbReference type="SMART" id="SM00388">
    <property type="entry name" value="HisKA"/>
    <property type="match status" value="1"/>
</dbReference>
<feature type="coiled-coil region" evidence="7">
    <location>
        <begin position="107"/>
        <end position="145"/>
    </location>
</feature>
<dbReference type="OrthoDB" id="8127at2157"/>
<dbReference type="SUPFAM" id="SSF47384">
    <property type="entry name" value="Homodimeric domain of signal transducing histidine kinase"/>
    <property type="match status" value="1"/>
</dbReference>
<dbReference type="Pfam" id="PF00512">
    <property type="entry name" value="HisKA"/>
    <property type="match status" value="1"/>
</dbReference>
<dbReference type="KEGG" id="nin:NADRNF5_0838"/>
<dbReference type="InterPro" id="IPR003594">
    <property type="entry name" value="HATPase_dom"/>
</dbReference>
<dbReference type="InterPro" id="IPR036890">
    <property type="entry name" value="HATPase_C_sf"/>
</dbReference>
<dbReference type="AlphaFoldDB" id="A0A0D5C2A2"/>
<evidence type="ECO:0000256" key="3">
    <source>
        <dbReference type="ARBA" id="ARBA00022741"/>
    </source>
</evidence>
<keyword evidence="1" id="KW-0597">Phosphoprotein</keyword>
<keyword evidence="6" id="KW-0902">Two-component regulatory system</keyword>
<keyword evidence="5" id="KW-0067">ATP-binding</keyword>
<dbReference type="InterPro" id="IPR005467">
    <property type="entry name" value="His_kinase_dom"/>
</dbReference>
<evidence type="ECO:0000256" key="1">
    <source>
        <dbReference type="ARBA" id="ARBA00022553"/>
    </source>
</evidence>
<dbReference type="PRINTS" id="PR00344">
    <property type="entry name" value="BCTRLSENSOR"/>
</dbReference>
<dbReference type="EMBL" id="CP011070">
    <property type="protein sequence ID" value="AJW70532.1"/>
    <property type="molecule type" value="Genomic_DNA"/>
</dbReference>
<feature type="domain" description="Histidine kinase" evidence="9">
    <location>
        <begin position="161"/>
        <end position="361"/>
    </location>
</feature>
<protein>
    <submittedName>
        <fullName evidence="10">ATPase/histidine kinase/DNA gyrase B/HSP90 domain protein</fullName>
    </submittedName>
</protein>
<organism evidence="10 11">
    <name type="scientific">Nitrosopumilus adriaticus</name>
    <dbReference type="NCBI Taxonomy" id="1580092"/>
    <lineage>
        <taxon>Archaea</taxon>
        <taxon>Nitrososphaerota</taxon>
        <taxon>Nitrososphaeria</taxon>
        <taxon>Nitrosopumilales</taxon>
        <taxon>Nitrosopumilaceae</taxon>
        <taxon>Nitrosopumilus</taxon>
    </lineage>
</organism>
<dbReference type="Proteomes" id="UP000032408">
    <property type="component" value="Chromosome"/>
</dbReference>
<evidence type="ECO:0000256" key="6">
    <source>
        <dbReference type="ARBA" id="ARBA00023012"/>
    </source>
</evidence>
<evidence type="ECO:0000256" key="5">
    <source>
        <dbReference type="ARBA" id="ARBA00022840"/>
    </source>
</evidence>
<keyword evidence="2" id="KW-0808">Transferase</keyword>
<gene>
    <name evidence="10" type="ORF">NADRNF5_0838</name>
</gene>
<dbReference type="Pfam" id="PF02518">
    <property type="entry name" value="HATPase_c"/>
    <property type="match status" value="1"/>
</dbReference>
<reference evidence="11" key="1">
    <citation type="submission" date="2015-03" db="EMBL/GenBank/DDBJ databases">
        <title>Characterization of two novel Thaumarchaeota isolated from the Northern Adriatic Sea.</title>
        <authorList>
            <person name="Bayer B."/>
            <person name="Vojvoda J."/>
            <person name="Offre P."/>
            <person name="Srivastava A."/>
            <person name="Elisabeth N."/>
            <person name="Garcia J.A.L."/>
            <person name="Schleper C."/>
            <person name="Herndl G.J."/>
        </authorList>
    </citation>
    <scope>NUCLEOTIDE SEQUENCE [LARGE SCALE GENOMIC DNA]</scope>
    <source>
        <strain evidence="11">NF5</strain>
    </source>
</reference>